<dbReference type="HOGENOM" id="CLU_2651587_0_0_6"/>
<gene>
    <name evidence="1" type="ORF">OO7_15604</name>
</gene>
<organism evidence="1 2">
    <name type="scientific">Providencia sneebia DSM 19967</name>
    <dbReference type="NCBI Taxonomy" id="1141660"/>
    <lineage>
        <taxon>Bacteria</taxon>
        <taxon>Pseudomonadati</taxon>
        <taxon>Pseudomonadota</taxon>
        <taxon>Gammaproteobacteria</taxon>
        <taxon>Enterobacterales</taxon>
        <taxon>Morganellaceae</taxon>
        <taxon>Providencia</taxon>
    </lineage>
</organism>
<proteinExistence type="predicted"/>
<comment type="caution">
    <text evidence="1">The sequence shown here is derived from an EMBL/GenBank/DDBJ whole genome shotgun (WGS) entry which is preliminary data.</text>
</comment>
<accession>K8W841</accession>
<evidence type="ECO:0000313" key="1">
    <source>
        <dbReference type="EMBL" id="EKT53647.1"/>
    </source>
</evidence>
<protein>
    <submittedName>
        <fullName evidence="1">Uncharacterized protein</fullName>
    </submittedName>
</protein>
<dbReference type="AlphaFoldDB" id="K8W841"/>
<sequence>MKSYIVKLAILIEKICRRFIRKERHILFYLRLFWVMPKIGRLQIKDNSKLYLMTYHTLFVLFFKKLTLIADIGGDI</sequence>
<dbReference type="EMBL" id="AKKN01000013">
    <property type="protein sequence ID" value="EKT53647.1"/>
    <property type="molecule type" value="Genomic_DNA"/>
</dbReference>
<reference evidence="1 2" key="1">
    <citation type="journal article" date="2012" name="BMC Genomics">
        <title>Comparative genomics of bacteria in the genus Providencia isolated from wild Drosophila melanogaster.</title>
        <authorList>
            <person name="Galac M.R."/>
            <person name="Lazzaro B.P."/>
        </authorList>
    </citation>
    <scope>NUCLEOTIDE SEQUENCE [LARGE SCALE GENOMIC DNA]</scope>
    <source>
        <strain evidence="1 2">DSM 19967</strain>
    </source>
</reference>
<name>K8W841_9GAMM</name>
<keyword evidence="2" id="KW-1185">Reference proteome</keyword>
<evidence type="ECO:0000313" key="2">
    <source>
        <dbReference type="Proteomes" id="UP000010290"/>
    </source>
</evidence>
<dbReference type="Proteomes" id="UP000010290">
    <property type="component" value="Chromosome"/>
</dbReference>